<evidence type="ECO:0000313" key="2">
    <source>
        <dbReference type="EMBL" id="MCX5465894.1"/>
    </source>
</evidence>
<reference evidence="2 3" key="1">
    <citation type="submission" date="2022-11" db="EMBL/GenBank/DDBJ databases">
        <title>Biodiversity and phylogenetic relationships of bacteria.</title>
        <authorList>
            <person name="Machado R.A.R."/>
            <person name="Bhat A."/>
            <person name="Loulou A."/>
            <person name="Kallel S."/>
        </authorList>
    </citation>
    <scope>NUCLEOTIDE SEQUENCE [LARGE SCALE GENOMIC DNA]</scope>
    <source>
        <strain evidence="2 3">DSM 13975</strain>
    </source>
</reference>
<keyword evidence="3" id="KW-1185">Reference proteome</keyword>
<evidence type="ECO:0000259" key="1">
    <source>
        <dbReference type="Pfam" id="PF13391"/>
    </source>
</evidence>
<accession>A0ABT3VQW7</accession>
<feature type="domain" description="HNH nuclease" evidence="1">
    <location>
        <begin position="275"/>
        <end position="324"/>
    </location>
</feature>
<dbReference type="Pfam" id="PF13391">
    <property type="entry name" value="HNH_2"/>
    <property type="match status" value="1"/>
</dbReference>
<name>A0ABT3VQW7_9BURK</name>
<dbReference type="GO" id="GO:0004519">
    <property type="term" value="F:endonuclease activity"/>
    <property type="evidence" value="ECO:0007669"/>
    <property type="project" value="UniProtKB-KW"/>
</dbReference>
<dbReference type="InterPro" id="IPR003615">
    <property type="entry name" value="HNH_nuc"/>
</dbReference>
<protein>
    <submittedName>
        <fullName evidence="2">HNH endonuclease</fullName>
    </submittedName>
</protein>
<organism evidence="2 3">
    <name type="scientific">Alcaligenes parafaecalis</name>
    <dbReference type="NCBI Taxonomy" id="171260"/>
    <lineage>
        <taxon>Bacteria</taxon>
        <taxon>Pseudomonadati</taxon>
        <taxon>Pseudomonadota</taxon>
        <taxon>Betaproteobacteria</taxon>
        <taxon>Burkholderiales</taxon>
        <taxon>Alcaligenaceae</taxon>
        <taxon>Alcaligenes</taxon>
    </lineage>
</organism>
<keyword evidence="2" id="KW-0255">Endonuclease</keyword>
<evidence type="ECO:0000313" key="3">
    <source>
        <dbReference type="Proteomes" id="UP001209916"/>
    </source>
</evidence>
<sequence length="375" mass="41955">MSTAWSDEELAASVQSYQKMLDNDRDGIRYVKTEIYKELARRFGRTAKAYEYRMTNISAVRRELGLPWVAGLLPLGNVGSEVRSRLITLITGEPPTKAQSVVGAKESPYWQKALQAVVELGGSASRKEVGSWIIEHDSDYNTKNLSDLYMMSVNSKARTGYERNKNPRRTDEGYACDCLFMLGGGRFELYEPEKHGVWEIYRDPASGSRLGVSVRKVSSLVDEALREAESEVTKTSYFDPTDSSDARKKVMTEIVRRRGQPAFRRALMSAYEGCCAITGCTLSAVLEAAHIYPYEGEHTNVVSNGLLLRADIHTLFDLGLIVIDSQSMTVQISVELQGTEYEALQGKPLRQTKNDFDQASAQSLDWHRSQFAKAS</sequence>
<keyword evidence="2" id="KW-0378">Hydrolase</keyword>
<dbReference type="EMBL" id="JAPKNA010000006">
    <property type="protein sequence ID" value="MCX5465894.1"/>
    <property type="molecule type" value="Genomic_DNA"/>
</dbReference>
<keyword evidence="2" id="KW-0540">Nuclease</keyword>
<dbReference type="Proteomes" id="UP001209916">
    <property type="component" value="Unassembled WGS sequence"/>
</dbReference>
<gene>
    <name evidence="2" type="ORF">OSH09_17065</name>
</gene>
<dbReference type="RefSeq" id="WP_266121655.1">
    <property type="nucleotide sequence ID" value="NZ_JAPKNA010000006.1"/>
</dbReference>
<comment type="caution">
    <text evidence="2">The sequence shown here is derived from an EMBL/GenBank/DDBJ whole genome shotgun (WGS) entry which is preliminary data.</text>
</comment>
<proteinExistence type="predicted"/>